<dbReference type="EMBL" id="CP073754">
    <property type="protein sequence ID" value="QWF70506.1"/>
    <property type="molecule type" value="Genomic_DNA"/>
</dbReference>
<dbReference type="PANTHER" id="PTHR30607:SF2">
    <property type="entry name" value="POTASSIUM-TRANSPORTING ATPASE POTASSIUM-BINDING SUBUNIT"/>
    <property type="match status" value="1"/>
</dbReference>
<dbReference type="NCBIfam" id="TIGR00680">
    <property type="entry name" value="kdpA"/>
    <property type="match status" value="1"/>
</dbReference>
<evidence type="ECO:0000256" key="1">
    <source>
        <dbReference type="ARBA" id="ARBA00022448"/>
    </source>
</evidence>
<keyword evidence="11" id="KW-1185">Reference proteome</keyword>
<feature type="transmembrane region" description="Helical" evidence="9">
    <location>
        <begin position="284"/>
        <end position="305"/>
    </location>
</feature>
<dbReference type="PANTHER" id="PTHR30607">
    <property type="entry name" value="POTASSIUM-TRANSPORTING ATPASE A CHAIN"/>
    <property type="match status" value="1"/>
</dbReference>
<dbReference type="KEGG" id="mpad:KEF85_14405"/>
<comment type="subunit">
    <text evidence="9">The system is composed of three essential subunits: KdpA, KdpB and KdpC.</text>
</comment>
<feature type="transmembrane region" description="Helical" evidence="9">
    <location>
        <begin position="451"/>
        <end position="470"/>
    </location>
</feature>
<keyword evidence="6 9" id="KW-1133">Transmembrane helix</keyword>
<proteinExistence type="inferred from homology"/>
<keyword evidence="5 9" id="KW-0630">Potassium</keyword>
<evidence type="ECO:0000256" key="2">
    <source>
        <dbReference type="ARBA" id="ARBA00022475"/>
    </source>
</evidence>
<comment type="similarity">
    <text evidence="9">Belongs to the KdpA family.</text>
</comment>
<dbReference type="GO" id="GO:0008556">
    <property type="term" value="F:P-type potassium transmembrane transporter activity"/>
    <property type="evidence" value="ECO:0007669"/>
    <property type="project" value="InterPro"/>
</dbReference>
<comment type="subcellular location">
    <subcellularLocation>
        <location evidence="9">Cell membrane</location>
        <topology evidence="9">Multi-pass membrane protein</topology>
    </subcellularLocation>
</comment>
<evidence type="ECO:0000256" key="9">
    <source>
        <dbReference type="HAMAP-Rule" id="MF_00275"/>
    </source>
</evidence>
<feature type="transmembrane region" description="Helical" evidence="9">
    <location>
        <begin position="64"/>
        <end position="82"/>
    </location>
</feature>
<evidence type="ECO:0000256" key="5">
    <source>
        <dbReference type="ARBA" id="ARBA00022958"/>
    </source>
</evidence>
<keyword evidence="2 9" id="KW-1003">Cell membrane</keyword>
<dbReference type="PIRSF" id="PIRSF001294">
    <property type="entry name" value="K_ATPaseA"/>
    <property type="match status" value="1"/>
</dbReference>
<feature type="transmembrane region" description="Helical" evidence="9">
    <location>
        <begin position="516"/>
        <end position="540"/>
    </location>
</feature>
<gene>
    <name evidence="9 10" type="primary">kdpA</name>
    <name evidence="10" type="ORF">KEF85_14405</name>
</gene>
<dbReference type="AlphaFoldDB" id="A0A975R9S9"/>
<feature type="transmembrane region" description="Helical" evidence="9">
    <location>
        <begin position="403"/>
        <end position="430"/>
    </location>
</feature>
<keyword evidence="3 9" id="KW-0633">Potassium transport</keyword>
<reference evidence="10" key="1">
    <citation type="submission" date="2021-04" db="EMBL/GenBank/DDBJ databases">
        <title>Draft genome sequence data of methanotrophic Methylovulum sp. strain S1L and Methylomonas sp. strain S2AM isolated from boreal lake water columns.</title>
        <authorList>
            <person name="Rissanen A.J."/>
            <person name="Mangayil R."/>
            <person name="Svenning M.M."/>
            <person name="Khanongnuch R."/>
        </authorList>
    </citation>
    <scope>NUCLEOTIDE SEQUENCE</scope>
    <source>
        <strain evidence="10">S2AM</strain>
    </source>
</reference>
<sequence length="599" mass="64376">MSSHAISLLVVFLLILLLAVKPLGAFITAAMEPSGFLTVLAPFEQYLFRLLRIDARKEMHWQEYAYVLVLFNALAALWVYALQRWQADLPLNPQDLSAVSPDSSLNTAISFLTAACWQGYAGEITMSYLTQMLGLGFLNFVAPATGLCVAFVLFRGFARHETAFIGNFWVDMVRACTYVLLPLSVILAIFLVQQGAIQNFKPFVAIQTMDVTQYQTPKLDATGQPIKDANGQAVTESVSIRKQILPMGPAASLDATKVMGNNGGGFFNVNAAHPFENPTPLTNFAGMLAMFLIPAVLCFSFGRIVGDTRQGWAILFTMVFMFAGSALVAMYAEQAGNPLLSHLGLDQSGGNLEGKEMRFGSDGSALWAVITTASGTGGSNAMHDSFTPIGGFVCMWLMQVGEVVFGGVGVGLVGMLIFAIIAVFISGLMIGRTPEYLGKKIESYEMKMISISILITPLLVLVGTAISILLPDGKLGILNPGSHGFSEVLYAFSSAANNNGSAFAGLSANTPYYNTMLAVALWFGRFFSIVPYLAIAGALAKKHRLLPGEGTLPTHGALFIVLLIATVLIVGALTYFPALVLGPFAEHFALWPHGQWSQP</sequence>
<feature type="transmembrane region" description="Helical" evidence="9">
    <location>
        <begin position="312"/>
        <end position="332"/>
    </location>
</feature>
<name>A0A975R9S9_9GAMM</name>
<feature type="transmembrane region" description="Helical" evidence="9">
    <location>
        <begin position="552"/>
        <end position="576"/>
    </location>
</feature>
<evidence type="ECO:0000256" key="8">
    <source>
        <dbReference type="ARBA" id="ARBA00023136"/>
    </source>
</evidence>
<keyword evidence="1 9" id="KW-0813">Transport</keyword>
<protein>
    <recommendedName>
        <fullName evidence="9">Potassium-transporting ATPase potassium-binding subunit</fullName>
    </recommendedName>
    <alternativeName>
        <fullName evidence="9">ATP phosphohydrolase [potassium-transporting] A chain</fullName>
    </alternativeName>
    <alternativeName>
        <fullName evidence="9">Potassium-binding and translocating subunit A</fullName>
    </alternativeName>
    <alternativeName>
        <fullName evidence="9">Potassium-translocating ATPase A chain</fullName>
    </alternativeName>
</protein>
<dbReference type="GO" id="GO:0030955">
    <property type="term" value="F:potassium ion binding"/>
    <property type="evidence" value="ECO:0007669"/>
    <property type="project" value="UniProtKB-UniRule"/>
</dbReference>
<dbReference type="HAMAP" id="MF_00275">
    <property type="entry name" value="KdpA"/>
    <property type="match status" value="1"/>
</dbReference>
<dbReference type="InterPro" id="IPR004623">
    <property type="entry name" value="KdpA"/>
</dbReference>
<organism evidence="10 11">
    <name type="scientific">Methylomonas paludis</name>
    <dbReference type="NCBI Taxonomy" id="1173101"/>
    <lineage>
        <taxon>Bacteria</taxon>
        <taxon>Pseudomonadati</taxon>
        <taxon>Pseudomonadota</taxon>
        <taxon>Gammaproteobacteria</taxon>
        <taxon>Methylococcales</taxon>
        <taxon>Methylococcaceae</taxon>
        <taxon>Methylomonas</taxon>
    </lineage>
</organism>
<feature type="transmembrane region" description="Helical" evidence="9">
    <location>
        <begin position="132"/>
        <end position="154"/>
    </location>
</feature>
<evidence type="ECO:0000256" key="7">
    <source>
        <dbReference type="ARBA" id="ARBA00023065"/>
    </source>
</evidence>
<keyword evidence="8 9" id="KW-0472">Membrane</keyword>
<evidence type="ECO:0000313" key="11">
    <source>
        <dbReference type="Proteomes" id="UP000676649"/>
    </source>
</evidence>
<dbReference type="Proteomes" id="UP000676649">
    <property type="component" value="Chromosome"/>
</dbReference>
<feature type="transmembrane region" description="Helical" evidence="9">
    <location>
        <begin position="35"/>
        <end position="52"/>
    </location>
</feature>
<accession>A0A975R9S9</accession>
<evidence type="ECO:0000256" key="6">
    <source>
        <dbReference type="ARBA" id="ARBA00022989"/>
    </source>
</evidence>
<keyword evidence="4 9" id="KW-0812">Transmembrane</keyword>
<keyword evidence="7 9" id="KW-0406">Ion transport</keyword>
<dbReference type="GO" id="GO:0005886">
    <property type="term" value="C:plasma membrane"/>
    <property type="evidence" value="ECO:0007669"/>
    <property type="project" value="UniProtKB-SubCell"/>
</dbReference>
<evidence type="ECO:0000256" key="4">
    <source>
        <dbReference type="ARBA" id="ARBA00022692"/>
    </source>
</evidence>
<dbReference type="Pfam" id="PF03814">
    <property type="entry name" value="KdpA"/>
    <property type="match status" value="1"/>
</dbReference>
<evidence type="ECO:0000313" key="10">
    <source>
        <dbReference type="EMBL" id="QWF70506.1"/>
    </source>
</evidence>
<comment type="function">
    <text evidence="9">Part of the high-affinity ATP-driven potassium transport (or Kdp) system, which catalyzes the hydrolysis of ATP coupled with the electrogenic transport of potassium into the cytoplasm. This subunit binds the extracellular potassium ions and delivers the ions to the membrane domain of KdpB through an intramembrane tunnel.</text>
</comment>
<dbReference type="RefSeq" id="WP_215581747.1">
    <property type="nucleotide sequence ID" value="NZ_CP073754.1"/>
</dbReference>
<feature type="transmembrane region" description="Helical" evidence="9">
    <location>
        <begin position="175"/>
        <end position="193"/>
    </location>
</feature>
<evidence type="ECO:0000256" key="3">
    <source>
        <dbReference type="ARBA" id="ARBA00022538"/>
    </source>
</evidence>